<dbReference type="Pfam" id="PF13349">
    <property type="entry name" value="DUF4097"/>
    <property type="match status" value="1"/>
</dbReference>
<dbReference type="GeneID" id="109466250"/>
<organism evidence="2 3">
    <name type="scientific">Branchiostoma belcheri</name>
    <name type="common">Amphioxus</name>
    <dbReference type="NCBI Taxonomy" id="7741"/>
    <lineage>
        <taxon>Eukaryota</taxon>
        <taxon>Metazoa</taxon>
        <taxon>Chordata</taxon>
        <taxon>Cephalochordata</taxon>
        <taxon>Leptocardii</taxon>
        <taxon>Amphioxiformes</taxon>
        <taxon>Branchiostomatidae</taxon>
        <taxon>Branchiostoma</taxon>
    </lineage>
</organism>
<name>A0A6P4YL95_BRABE</name>
<dbReference type="KEGG" id="bbel:109466250"/>
<dbReference type="Proteomes" id="UP000515135">
    <property type="component" value="Unplaced"/>
</dbReference>
<accession>A0A6P4YL95</accession>
<evidence type="ECO:0000259" key="1">
    <source>
        <dbReference type="Pfam" id="PF13349"/>
    </source>
</evidence>
<dbReference type="RefSeq" id="XP_019619482.1">
    <property type="nucleotide sequence ID" value="XM_019763923.1"/>
</dbReference>
<proteinExistence type="predicted"/>
<dbReference type="OrthoDB" id="5984441at2759"/>
<dbReference type="PANTHER" id="PTHR34094:SF1">
    <property type="entry name" value="PROTEIN FAM185A"/>
    <property type="match status" value="1"/>
</dbReference>
<keyword evidence="2" id="KW-1185">Reference proteome</keyword>
<dbReference type="PANTHER" id="PTHR34094">
    <property type="match status" value="1"/>
</dbReference>
<reference evidence="3" key="1">
    <citation type="submission" date="2025-08" db="UniProtKB">
        <authorList>
            <consortium name="RefSeq"/>
        </authorList>
    </citation>
    <scope>IDENTIFICATION</scope>
    <source>
        <tissue evidence="3">Gonad</tissue>
    </source>
</reference>
<gene>
    <name evidence="3" type="primary">LOC109466250</name>
</gene>
<sequence>MVLRTFLRIPVFCRRAFSLHDKAKNVFLARCLDRDPLPHVTLHRAGMSSQTYGVQPFAVYHLKVRLPLSVHVSPLDPLEHPNADKFVVDVNSESDEHRVDVVVKDDEKSVEVTSTSSAEVEGKPLCHIMTPMNYDVAVQVSGAAEARVENMECPTCVVKTEEGDCHLKSIKGMSTQVDTGGGSVYGQGTVLGNVDVSTNSEGSVKLGKLQGQAMSVATQDGTIDIKDIYAELSTLTSDSGDICIGSMHGTSAVETTEGNITIDTVDGDLSATTQTGSVTLYVSRHQLVDVTSEEGDICISVPHELATRLELTGKQLEIDPELRVDNIEDSWDEELQCKTLKGLLNSGNSADLRATAKAGKVSLKAVSWLDSLKLRNKLAIS</sequence>
<dbReference type="AlphaFoldDB" id="A0A6P4YL95"/>
<feature type="domain" description="DUF4097" evidence="1">
    <location>
        <begin position="193"/>
        <end position="302"/>
    </location>
</feature>
<evidence type="ECO:0000313" key="2">
    <source>
        <dbReference type="Proteomes" id="UP000515135"/>
    </source>
</evidence>
<dbReference type="InterPro" id="IPR025164">
    <property type="entry name" value="Toastrack_DUF4097"/>
</dbReference>
<evidence type="ECO:0000313" key="3">
    <source>
        <dbReference type="RefSeq" id="XP_019619482.1"/>
    </source>
</evidence>
<dbReference type="Gene3D" id="2.160.20.120">
    <property type="match status" value="1"/>
</dbReference>
<protein>
    <submittedName>
        <fullName evidence="3">Protein FAM185A-like</fullName>
    </submittedName>
</protein>